<feature type="compositionally biased region" description="Low complexity" evidence="1">
    <location>
        <begin position="103"/>
        <end position="117"/>
    </location>
</feature>
<dbReference type="OrthoDB" id="3001436at2759"/>
<feature type="compositionally biased region" description="Pro residues" evidence="1">
    <location>
        <begin position="430"/>
        <end position="439"/>
    </location>
</feature>
<dbReference type="EMBL" id="QPFP01000002">
    <property type="protein sequence ID" value="TEB39103.1"/>
    <property type="molecule type" value="Genomic_DNA"/>
</dbReference>
<feature type="region of interest" description="Disordered" evidence="1">
    <location>
        <begin position="29"/>
        <end position="121"/>
    </location>
</feature>
<organism evidence="2 3">
    <name type="scientific">Coprinellus micaceus</name>
    <name type="common">Glistening ink-cap mushroom</name>
    <name type="synonym">Coprinus micaceus</name>
    <dbReference type="NCBI Taxonomy" id="71717"/>
    <lineage>
        <taxon>Eukaryota</taxon>
        <taxon>Fungi</taxon>
        <taxon>Dikarya</taxon>
        <taxon>Basidiomycota</taxon>
        <taxon>Agaricomycotina</taxon>
        <taxon>Agaricomycetes</taxon>
        <taxon>Agaricomycetidae</taxon>
        <taxon>Agaricales</taxon>
        <taxon>Agaricineae</taxon>
        <taxon>Psathyrellaceae</taxon>
        <taxon>Coprinellus</taxon>
    </lineage>
</organism>
<proteinExistence type="predicted"/>
<sequence length="542" mass="57511">MLTTPDSSMIEDLTVDELRWLEASEIIDFPTSPTDSFHTTSSPSAASARDACSSKRSTLAPSSPPTPPRTPGYRTHSSLHGSSPSEWLYRRPKNPIASRLGPSTSALSSTMSLSQSAPVREAPPLLIRTPSVASARAAKDIDKFDDTKASGSAPFWSGMLRPRARSVRSIPALKPIPSQSQVDLVHNPAPAFPYHSRSDMMEDIPDTLSSAASSSHPNTPISAHPDPFGALSTKPHHRRHISAPASPRDYRLAPLSTSCPNKSILTRSSSISTKDSATTPCNKSVKFAEIPTVHYSSSGAGFWGDIDGAGKRPSADGDMGMAVDVDSMDMDDHVTSRVGGGAWNANRLGFAGPQWSNTAEFDMDVDPPPRVVVPQEGKNGSSGLKRLMSLSRRSSVTSSASSSRRKSSASTSSTATITPSRPFPLAHSQQPPPTPPPKPTISGPYALGSVQTASPAHSTASLRSTNRHKPKAKSMSYVPTPSSASPSVHDHDLEDYRSPKNAAARSVRSIASIKSDVSASPSGRFKSFLLHKVGVGNAWSKN</sequence>
<dbReference type="AlphaFoldDB" id="A0A4Y7TY55"/>
<evidence type="ECO:0000313" key="2">
    <source>
        <dbReference type="EMBL" id="TEB39103.1"/>
    </source>
</evidence>
<accession>A0A4Y7TY55</accession>
<feature type="compositionally biased region" description="Polar residues" evidence="1">
    <location>
        <begin position="31"/>
        <end position="45"/>
    </location>
</feature>
<feature type="compositionally biased region" description="Polar residues" evidence="1">
    <location>
        <begin position="449"/>
        <end position="464"/>
    </location>
</feature>
<gene>
    <name evidence="2" type="ORF">FA13DRAFT_1785365</name>
</gene>
<feature type="compositionally biased region" description="Low complexity" evidence="1">
    <location>
        <begin position="502"/>
        <end position="515"/>
    </location>
</feature>
<reference evidence="2 3" key="1">
    <citation type="journal article" date="2019" name="Nat. Ecol. Evol.">
        <title>Megaphylogeny resolves global patterns of mushroom evolution.</title>
        <authorList>
            <person name="Varga T."/>
            <person name="Krizsan K."/>
            <person name="Foldi C."/>
            <person name="Dima B."/>
            <person name="Sanchez-Garcia M."/>
            <person name="Sanchez-Ramirez S."/>
            <person name="Szollosi G.J."/>
            <person name="Szarkandi J.G."/>
            <person name="Papp V."/>
            <person name="Albert L."/>
            <person name="Andreopoulos W."/>
            <person name="Angelini C."/>
            <person name="Antonin V."/>
            <person name="Barry K.W."/>
            <person name="Bougher N.L."/>
            <person name="Buchanan P."/>
            <person name="Buyck B."/>
            <person name="Bense V."/>
            <person name="Catcheside P."/>
            <person name="Chovatia M."/>
            <person name="Cooper J."/>
            <person name="Damon W."/>
            <person name="Desjardin D."/>
            <person name="Finy P."/>
            <person name="Geml J."/>
            <person name="Haridas S."/>
            <person name="Hughes K."/>
            <person name="Justo A."/>
            <person name="Karasinski D."/>
            <person name="Kautmanova I."/>
            <person name="Kiss B."/>
            <person name="Kocsube S."/>
            <person name="Kotiranta H."/>
            <person name="LaButti K.M."/>
            <person name="Lechner B.E."/>
            <person name="Liimatainen K."/>
            <person name="Lipzen A."/>
            <person name="Lukacs Z."/>
            <person name="Mihaltcheva S."/>
            <person name="Morgado L.N."/>
            <person name="Niskanen T."/>
            <person name="Noordeloos M.E."/>
            <person name="Ohm R.A."/>
            <person name="Ortiz-Santana B."/>
            <person name="Ovrebo C."/>
            <person name="Racz N."/>
            <person name="Riley R."/>
            <person name="Savchenko A."/>
            <person name="Shiryaev A."/>
            <person name="Soop K."/>
            <person name="Spirin V."/>
            <person name="Szebenyi C."/>
            <person name="Tomsovsky M."/>
            <person name="Tulloss R.E."/>
            <person name="Uehling J."/>
            <person name="Grigoriev I.V."/>
            <person name="Vagvolgyi C."/>
            <person name="Papp T."/>
            <person name="Martin F.M."/>
            <person name="Miettinen O."/>
            <person name="Hibbett D.S."/>
            <person name="Nagy L.G."/>
        </authorList>
    </citation>
    <scope>NUCLEOTIDE SEQUENCE [LARGE SCALE GENOMIC DNA]</scope>
    <source>
        <strain evidence="2 3">FP101781</strain>
    </source>
</reference>
<feature type="compositionally biased region" description="Low complexity" evidence="1">
    <location>
        <begin position="381"/>
        <end position="420"/>
    </location>
</feature>
<feature type="region of interest" description="Disordered" evidence="1">
    <location>
        <begin position="207"/>
        <end position="243"/>
    </location>
</feature>
<evidence type="ECO:0000256" key="1">
    <source>
        <dbReference type="SAM" id="MobiDB-lite"/>
    </source>
</evidence>
<evidence type="ECO:0000313" key="3">
    <source>
        <dbReference type="Proteomes" id="UP000298030"/>
    </source>
</evidence>
<feature type="compositionally biased region" description="Polar residues" evidence="1">
    <location>
        <begin position="75"/>
        <end position="85"/>
    </location>
</feature>
<dbReference type="STRING" id="71717.A0A4Y7TY55"/>
<dbReference type="Proteomes" id="UP000298030">
    <property type="component" value="Unassembled WGS sequence"/>
</dbReference>
<name>A0A4Y7TY55_COPMI</name>
<feature type="compositionally biased region" description="Basic and acidic residues" evidence="1">
    <location>
        <begin position="488"/>
        <end position="498"/>
    </location>
</feature>
<feature type="region of interest" description="Disordered" evidence="1">
    <location>
        <begin position="359"/>
        <end position="521"/>
    </location>
</feature>
<feature type="compositionally biased region" description="Polar residues" evidence="1">
    <location>
        <begin position="207"/>
        <end position="221"/>
    </location>
</feature>
<feature type="compositionally biased region" description="Polar residues" evidence="1">
    <location>
        <begin position="477"/>
        <end position="486"/>
    </location>
</feature>
<keyword evidence="3" id="KW-1185">Reference proteome</keyword>
<comment type="caution">
    <text evidence="2">The sequence shown here is derived from an EMBL/GenBank/DDBJ whole genome shotgun (WGS) entry which is preliminary data.</text>
</comment>
<protein>
    <submittedName>
        <fullName evidence="2">Uncharacterized protein</fullName>
    </submittedName>
</protein>